<feature type="compositionally biased region" description="Basic residues" evidence="1">
    <location>
        <begin position="985"/>
        <end position="996"/>
    </location>
</feature>
<feature type="compositionally biased region" description="Pro residues" evidence="1">
    <location>
        <begin position="257"/>
        <end position="275"/>
    </location>
</feature>
<feature type="compositionally biased region" description="Gly residues" evidence="1">
    <location>
        <begin position="336"/>
        <end position="349"/>
    </location>
</feature>
<evidence type="ECO:0000256" key="1">
    <source>
        <dbReference type="SAM" id="MobiDB-lite"/>
    </source>
</evidence>
<dbReference type="PANTHER" id="PTHR12436:SF4">
    <property type="entry name" value="LEUKOCYTE RECEPTOR CLUSTER MEMBER 8"/>
    <property type="match status" value="1"/>
</dbReference>
<dbReference type="EMBL" id="JQDR03009689">
    <property type="protein sequence ID" value="KAA0195370.1"/>
    <property type="molecule type" value="Genomic_DNA"/>
</dbReference>
<feature type="region of interest" description="Disordered" evidence="1">
    <location>
        <begin position="1"/>
        <end position="32"/>
    </location>
</feature>
<feature type="compositionally biased region" description="Low complexity" evidence="1">
    <location>
        <begin position="525"/>
        <end position="537"/>
    </location>
</feature>
<feature type="domain" description="SAC3/GANP/THP3 conserved" evidence="2">
    <location>
        <begin position="1046"/>
        <end position="1217"/>
    </location>
</feature>
<feature type="region of interest" description="Disordered" evidence="1">
    <location>
        <begin position="747"/>
        <end position="838"/>
    </location>
</feature>
<dbReference type="InterPro" id="IPR045107">
    <property type="entry name" value="SAC3/GANP/THP3"/>
</dbReference>
<feature type="region of interest" description="Disordered" evidence="1">
    <location>
        <begin position="85"/>
        <end position="379"/>
    </location>
</feature>
<feature type="compositionally biased region" description="Basic residues" evidence="1">
    <location>
        <begin position="185"/>
        <end position="195"/>
    </location>
</feature>
<dbReference type="Gene3D" id="1.25.40.990">
    <property type="match status" value="1"/>
</dbReference>
<feature type="compositionally biased region" description="Basic and acidic residues" evidence="1">
    <location>
        <begin position="351"/>
        <end position="363"/>
    </location>
</feature>
<feature type="compositionally biased region" description="Basic and acidic residues" evidence="1">
    <location>
        <begin position="651"/>
        <end position="664"/>
    </location>
</feature>
<reference evidence="3" key="2">
    <citation type="journal article" date="2018" name="Environ. Sci. Technol.">
        <title>The Toxicogenome of Hyalella azteca: A Model for Sediment Ecotoxicology and Evolutionary Toxicology.</title>
        <authorList>
            <person name="Poynton H.C."/>
            <person name="Hasenbein S."/>
            <person name="Benoit J.B."/>
            <person name="Sepulveda M.S."/>
            <person name="Poelchau M.F."/>
            <person name="Hughes D.S.T."/>
            <person name="Murali S.C."/>
            <person name="Chen S."/>
            <person name="Glastad K.M."/>
            <person name="Goodisman M.A.D."/>
            <person name="Werren J.H."/>
            <person name="Vineis J.H."/>
            <person name="Bowen J.L."/>
            <person name="Friedrich M."/>
            <person name="Jones J."/>
            <person name="Robertson H.M."/>
            <person name="Feyereisen R."/>
            <person name="Mechler-Hickson A."/>
            <person name="Mathers N."/>
            <person name="Lee C.E."/>
            <person name="Colbourne J.K."/>
            <person name="Biales A."/>
            <person name="Johnston J.S."/>
            <person name="Wellborn G.A."/>
            <person name="Rosendale A.J."/>
            <person name="Cridge A.G."/>
            <person name="Munoz-Torres M.C."/>
            <person name="Bain P.A."/>
            <person name="Manny A.R."/>
            <person name="Major K.M."/>
            <person name="Lambert F.N."/>
            <person name="Vulpe C.D."/>
            <person name="Tuck P."/>
            <person name="Blalock B.J."/>
            <person name="Lin Y.Y."/>
            <person name="Smith M.E."/>
            <person name="Ochoa-Acuna H."/>
            <person name="Chen M.M."/>
            <person name="Childers C.P."/>
            <person name="Qu J."/>
            <person name="Dugan S."/>
            <person name="Lee S.L."/>
            <person name="Chao H."/>
            <person name="Dinh H."/>
            <person name="Han Y."/>
            <person name="Doddapaneni H."/>
            <person name="Worley K.C."/>
            <person name="Muzny D.M."/>
            <person name="Gibbs R.A."/>
            <person name="Richards S."/>
        </authorList>
    </citation>
    <scope>NUCLEOTIDE SEQUENCE</scope>
    <source>
        <strain evidence="3">HAZT.00-mixed</strain>
        <tissue evidence="3">Whole organism</tissue>
    </source>
</reference>
<sequence length="1288" mass="139735">MSSTTERNKTDSSLDKSASKSEDAKSSGWYSGSYTGGSPAVYPGYPVSAHASPAYSPYGPGQWGANYAASPYSSYPGYVSSKTLPCTQAGWDYSNNSASVVPPPPPPPPGMSDPTAPPLPPNPPNVSSKSSVKSDKAPLPPIPQPSLSLPPPPPPGPPPPPPLVPPPPPKIESSKTKEKESKEERRKRKKEKKKKEREEREREKAHKAKKDKSPETAPSVKSYAAALKEAKNEEPEKDSKDLEKTNKTTSMDVPSNLPYPPPDFSRPPPPPPPLPQDQEARALQPPHIPHASPYHGGFDINMPPPNFHSSKPDFYGASHSGGLDSRGPPPSHPHFGYGGWYGGHSGPEGGDPDRQQGMDDEQHYGSGYHQHMQHHGDDNMYNKVNDRDGREPHASFDKPYGTPAASGQIKFNFPSKNLFSNKPNALLATPKKNGPWGPDQMNKQGFWADERSGSGDKDYRNVPYQDKDVDLRESAPSGQPPNLNNSWRSDGPGMAHKGSLLGPRPGFNTSGVVSSKESLAKNTGNLNSNKQQQQNQQDVANMLKGDWPESLKRYVERCFSKCVTDLDKDQVEIVLKGKLTAAAKTGTLWTHNWNEEAVPNVHSDSMFANIRSKFPSRGDGNVGDMDKASISDKGVQDGPTGRGGLLPSRGGFDRGRGGYDRGRGGFDGGRGGFDRGRVSFDGGRGGFDGGRGGFDGGRGGFDGGRGGFDGGRGGFDGGRGGYDGGRGGFDGGRGSFDGGKGYDCGRGELGGRGGGPDSGIGSMDVGKGGFERGRGRSEGGRGGFNEDRLSYEEEETGREGVGFDGGRGKRRNRRGSSSGYSRSRSRSRSRSPYSGRNRWVHVNDFPELLVQATRDARRQQTTSSRSPDDASTSSGFVAVGGRGGRGRGESGGRGVKRGRGNATRGGGNRGGAADQSDDDNKPNKKMKTDAKKDQRGEIYFYSKGGKMTLDADLSTAAHLQKRAARFQNMMGGSETKETVTSPGKGRGRGKRGRGRGRGAISLASDSSTTTTPSIMATINASLFSVDSGDMDWTAMHVVGTSTELKKQYLRLTSAPDPSTVRTLATLHKSLEFVKKDWVENKDYRYTCNQMKSIRQDLTVQGIRDAFTVLVYESHCRIALETNDHEEFNQCQSQLKQLYNEVPNSPNALEFTAYRLLYYIYTKNTLDMTSLMAELTPKQKGDICISFALKLRAAWAMSNYYRFFKLYKNAPKMAAYLIDWCCGWEDFESTQLLLLPLPCYRPGSISCDYVKQQLALDEATWPKFADTVGAKYTDHTRTKIDCKNTVLVA</sequence>
<feature type="compositionally biased region" description="Basic and acidic residues" evidence="1">
    <location>
        <begin position="172"/>
        <end position="184"/>
    </location>
</feature>
<feature type="compositionally biased region" description="Polar residues" evidence="1">
    <location>
        <begin position="476"/>
        <end position="488"/>
    </location>
</feature>
<feature type="region of interest" description="Disordered" evidence="1">
    <location>
        <begin position="854"/>
        <end position="932"/>
    </location>
</feature>
<protein>
    <recommendedName>
        <fullName evidence="2">SAC3/GANP/THP3 conserved domain-containing protein</fullName>
    </recommendedName>
</protein>
<feature type="compositionally biased region" description="Basic and acidic residues" evidence="1">
    <location>
        <begin position="228"/>
        <end position="246"/>
    </location>
</feature>
<dbReference type="OrthoDB" id="199574at2759"/>
<feature type="compositionally biased region" description="Pro residues" evidence="1">
    <location>
        <begin position="101"/>
        <end position="124"/>
    </location>
</feature>
<accession>A0A6A0H0W5</accession>
<organism evidence="3">
    <name type="scientific">Hyalella azteca</name>
    <name type="common">Amphipod</name>
    <dbReference type="NCBI Taxonomy" id="294128"/>
    <lineage>
        <taxon>Eukaryota</taxon>
        <taxon>Metazoa</taxon>
        <taxon>Ecdysozoa</taxon>
        <taxon>Arthropoda</taxon>
        <taxon>Crustacea</taxon>
        <taxon>Multicrustacea</taxon>
        <taxon>Malacostraca</taxon>
        <taxon>Eumalacostraca</taxon>
        <taxon>Peracarida</taxon>
        <taxon>Amphipoda</taxon>
        <taxon>Senticaudata</taxon>
        <taxon>Talitrida</taxon>
        <taxon>Talitroidea</taxon>
        <taxon>Hyalellidae</taxon>
        <taxon>Hyalella</taxon>
    </lineage>
</organism>
<dbReference type="Pfam" id="PF03399">
    <property type="entry name" value="SAC3_GANP"/>
    <property type="match status" value="1"/>
</dbReference>
<feature type="compositionally biased region" description="Pro residues" evidence="1">
    <location>
        <begin position="138"/>
        <end position="170"/>
    </location>
</feature>
<reference evidence="3" key="3">
    <citation type="submission" date="2019-06" db="EMBL/GenBank/DDBJ databases">
        <authorList>
            <person name="Poynton C."/>
            <person name="Hasenbein S."/>
            <person name="Benoit J.B."/>
            <person name="Sepulveda M.S."/>
            <person name="Poelchau M.F."/>
            <person name="Murali S.C."/>
            <person name="Chen S."/>
            <person name="Glastad K.M."/>
            <person name="Werren J.H."/>
            <person name="Vineis J.H."/>
            <person name="Bowen J.L."/>
            <person name="Friedrich M."/>
            <person name="Jones J."/>
            <person name="Robertson H.M."/>
            <person name="Feyereisen R."/>
            <person name="Mechler-Hickson A."/>
            <person name="Mathers N."/>
            <person name="Lee C.E."/>
            <person name="Colbourne J.K."/>
            <person name="Biales A."/>
            <person name="Johnston J.S."/>
            <person name="Wellborn G.A."/>
            <person name="Rosendale A.J."/>
            <person name="Cridge A.G."/>
            <person name="Munoz-Torres M.C."/>
            <person name="Bain P.A."/>
            <person name="Manny A.R."/>
            <person name="Major K.M."/>
            <person name="Lambert F.N."/>
            <person name="Vulpe C.D."/>
            <person name="Tuck P."/>
            <person name="Blalock B.J."/>
            <person name="Lin Y.-Y."/>
            <person name="Smith M.E."/>
            <person name="Ochoa-Acuna H."/>
            <person name="Chen M.-J.M."/>
            <person name="Childers C.P."/>
            <person name="Qu J."/>
            <person name="Dugan S."/>
            <person name="Lee S.L."/>
            <person name="Chao H."/>
            <person name="Dinh H."/>
            <person name="Han Y."/>
            <person name="Doddapaneni H."/>
            <person name="Worley K.C."/>
            <person name="Muzny D.M."/>
            <person name="Gibbs R.A."/>
            <person name="Richards S."/>
        </authorList>
    </citation>
    <scope>NUCLEOTIDE SEQUENCE</scope>
    <source>
        <strain evidence="3">HAZT.00-mixed</strain>
        <tissue evidence="3">Whole organism</tissue>
    </source>
</reference>
<dbReference type="GO" id="GO:0005634">
    <property type="term" value="C:nucleus"/>
    <property type="evidence" value="ECO:0007669"/>
    <property type="project" value="TreeGrafter"/>
</dbReference>
<reference evidence="3" key="1">
    <citation type="submission" date="2014-08" db="EMBL/GenBank/DDBJ databases">
        <authorList>
            <person name="Murali S."/>
            <person name="Richards S."/>
            <person name="Bandaranaike D."/>
            <person name="Bellair M."/>
            <person name="Blankenburg K."/>
            <person name="Chao H."/>
            <person name="Dinh H."/>
            <person name="Doddapaneni H."/>
            <person name="Dugan-Rocha S."/>
            <person name="Elkadiri S."/>
            <person name="Gnanaolivu R."/>
            <person name="Hughes D."/>
            <person name="Lee S."/>
            <person name="Li M."/>
            <person name="Ming W."/>
            <person name="Munidasa M."/>
            <person name="Muniz J."/>
            <person name="Nguyen L."/>
            <person name="Osuji N."/>
            <person name="Pu L.-L."/>
            <person name="Puazo M."/>
            <person name="Skinner E."/>
            <person name="Qu C."/>
            <person name="Quiroz J."/>
            <person name="Raj R."/>
            <person name="Weissenberger G."/>
            <person name="Xin Y."/>
            <person name="Zou X."/>
            <person name="Han Y."/>
            <person name="Worley K."/>
            <person name="Muzny D."/>
            <person name="Gibbs R."/>
        </authorList>
    </citation>
    <scope>NUCLEOTIDE SEQUENCE</scope>
    <source>
        <strain evidence="3">HAZT.00-mixed</strain>
        <tissue evidence="3">Whole organism</tissue>
    </source>
</reference>
<gene>
    <name evidence="3" type="ORF">HAZT_HAZT010390</name>
</gene>
<feature type="region of interest" description="Disordered" evidence="1">
    <location>
        <begin position="971"/>
        <end position="1009"/>
    </location>
</feature>
<feature type="compositionally biased region" description="Gly residues" evidence="1">
    <location>
        <begin position="878"/>
        <end position="893"/>
    </location>
</feature>
<feature type="compositionally biased region" description="Basic and acidic residues" evidence="1">
    <location>
        <begin position="918"/>
        <end position="932"/>
    </location>
</feature>
<feature type="compositionally biased region" description="Basic and acidic residues" evidence="1">
    <location>
        <begin position="769"/>
        <end position="791"/>
    </location>
</feature>
<feature type="region of interest" description="Disordered" evidence="1">
    <location>
        <begin position="630"/>
        <end position="715"/>
    </location>
</feature>
<evidence type="ECO:0000259" key="2">
    <source>
        <dbReference type="Pfam" id="PF03399"/>
    </source>
</evidence>
<dbReference type="Proteomes" id="UP000711488">
    <property type="component" value="Unassembled WGS sequence"/>
</dbReference>
<name>A0A6A0H0W5_HYAAZ</name>
<feature type="region of interest" description="Disordered" evidence="1">
    <location>
        <begin position="429"/>
        <end position="537"/>
    </location>
</feature>
<proteinExistence type="predicted"/>
<dbReference type="InterPro" id="IPR005062">
    <property type="entry name" value="SAC3/GANP/THP3_conserved"/>
</dbReference>
<dbReference type="PANTHER" id="PTHR12436">
    <property type="entry name" value="80 KDA MCM3-ASSOCIATED PROTEIN"/>
    <property type="match status" value="1"/>
</dbReference>
<feature type="compositionally biased region" description="Basic and acidic residues" evidence="1">
    <location>
        <begin position="1"/>
        <end position="25"/>
    </location>
</feature>
<feature type="compositionally biased region" description="Polar residues" evidence="1">
    <location>
        <begin position="507"/>
        <end position="524"/>
    </location>
</feature>
<comment type="caution">
    <text evidence="3">The sequence shown here is derived from an EMBL/GenBank/DDBJ whole genome shotgun (WGS) entry which is preliminary data.</text>
</comment>
<feature type="compositionally biased region" description="Low complexity" evidence="1">
    <location>
        <begin position="861"/>
        <end position="877"/>
    </location>
</feature>
<feature type="compositionally biased region" description="Gly residues" evidence="1">
    <location>
        <begin position="747"/>
        <end position="758"/>
    </location>
</feature>
<feature type="compositionally biased region" description="Basic and acidic residues" evidence="1">
    <location>
        <begin position="448"/>
        <end position="473"/>
    </location>
</feature>
<evidence type="ECO:0000313" key="3">
    <source>
        <dbReference type="EMBL" id="KAA0195370.1"/>
    </source>
</evidence>
<feature type="compositionally biased region" description="Gly residues" evidence="1">
    <location>
        <begin position="682"/>
        <end position="715"/>
    </location>
</feature>